<keyword evidence="3" id="KW-1133">Transmembrane helix</keyword>
<dbReference type="Gene3D" id="2.40.260.10">
    <property type="entry name" value="Sortase"/>
    <property type="match status" value="1"/>
</dbReference>
<evidence type="ECO:0000256" key="2">
    <source>
        <dbReference type="PIRSR" id="PIRSR605754-1"/>
    </source>
</evidence>
<keyword evidence="3" id="KW-0812">Transmembrane</keyword>
<dbReference type="SUPFAM" id="SSF63817">
    <property type="entry name" value="Sortase"/>
    <property type="match status" value="1"/>
</dbReference>
<organism evidence="4 5">
    <name type="scientific">Siminovitchia terrae</name>
    <name type="common">Bacillus terrae</name>
    <dbReference type="NCBI Taxonomy" id="1914933"/>
    <lineage>
        <taxon>Bacteria</taxon>
        <taxon>Bacillati</taxon>
        <taxon>Bacillota</taxon>
        <taxon>Bacilli</taxon>
        <taxon>Bacillales</taxon>
        <taxon>Bacillaceae</taxon>
        <taxon>Siminovitchia</taxon>
    </lineage>
</organism>
<dbReference type="OrthoDB" id="154054at2"/>
<dbReference type="AlphaFoldDB" id="A0A429X785"/>
<dbReference type="NCBIfam" id="NF033745">
    <property type="entry name" value="class_C_sortase"/>
    <property type="match status" value="1"/>
</dbReference>
<evidence type="ECO:0000256" key="1">
    <source>
        <dbReference type="ARBA" id="ARBA00022801"/>
    </source>
</evidence>
<evidence type="ECO:0000256" key="3">
    <source>
        <dbReference type="SAM" id="Phobius"/>
    </source>
</evidence>
<dbReference type="Pfam" id="PF04203">
    <property type="entry name" value="Sortase"/>
    <property type="match status" value="1"/>
</dbReference>
<gene>
    <name evidence="4" type="ORF">D5F11_013445</name>
</gene>
<name>A0A429X785_SIMTE</name>
<comment type="caution">
    <text evidence="4">The sequence shown here is derived from an EMBL/GenBank/DDBJ whole genome shotgun (WGS) entry which is preliminary data.</text>
</comment>
<reference evidence="4 5" key="1">
    <citation type="submission" date="2018-12" db="EMBL/GenBank/DDBJ databases">
        <authorList>
            <person name="Sun L."/>
            <person name="Chen Z."/>
        </authorList>
    </citation>
    <scope>NUCLEOTIDE SEQUENCE [LARGE SCALE GENOMIC DNA]</scope>
    <source>
        <strain evidence="4 5">LMG 29736</strain>
    </source>
</reference>
<sequence length="253" mass="29017">MCMCWQLLFFFPLSIYGIGGRRRRGLMMKHKGIISLFIVGLLIMAYPHMAQIMNSYFQKNQVEEFQSGLGDLSDDEINELMERAQSCNKEIYYDLNGFRDPWGDNQEKLTAFNDCLGLDDDEIFGAIEIPKLKLMIPIYLGASEEVLSKGIGQVEGSSLPLGGTNTHTVLAGHRGMGTKEMFRNIDELNEGDIFYILTMNETLTYRVMNQEVIYPHETDSLEIVEDKDLATLLTCHPYRHNYQRLLIHGERDE</sequence>
<dbReference type="NCBIfam" id="TIGR01076">
    <property type="entry name" value="sortase_fam"/>
    <property type="match status" value="1"/>
</dbReference>
<keyword evidence="1" id="KW-0378">Hydrolase</keyword>
<dbReference type="InterPro" id="IPR023365">
    <property type="entry name" value="Sortase_dom-sf"/>
</dbReference>
<keyword evidence="3" id="KW-0472">Membrane</keyword>
<protein>
    <submittedName>
        <fullName evidence="4">Class C sortase</fullName>
    </submittedName>
</protein>
<dbReference type="InterPro" id="IPR005754">
    <property type="entry name" value="Sortase"/>
</dbReference>
<dbReference type="InterPro" id="IPR042002">
    <property type="entry name" value="Sortase_C"/>
</dbReference>
<feature type="transmembrane region" description="Helical" evidence="3">
    <location>
        <begin position="33"/>
        <end position="50"/>
    </location>
</feature>
<dbReference type="EMBL" id="QYTW02000013">
    <property type="protein sequence ID" value="RST59131.1"/>
    <property type="molecule type" value="Genomic_DNA"/>
</dbReference>
<proteinExistence type="predicted"/>
<dbReference type="CDD" id="cd05827">
    <property type="entry name" value="Sortase_C"/>
    <property type="match status" value="1"/>
</dbReference>
<evidence type="ECO:0000313" key="5">
    <source>
        <dbReference type="Proteomes" id="UP000287296"/>
    </source>
</evidence>
<accession>A0A429X785</accession>
<feature type="active site" description="Proton donor/acceptor" evidence="2">
    <location>
        <position position="173"/>
    </location>
</feature>
<dbReference type="Proteomes" id="UP000287296">
    <property type="component" value="Unassembled WGS sequence"/>
</dbReference>
<dbReference type="GO" id="GO:0016787">
    <property type="term" value="F:hydrolase activity"/>
    <property type="evidence" value="ECO:0007669"/>
    <property type="project" value="UniProtKB-KW"/>
</dbReference>
<feature type="active site" description="Acyl-thioester intermediate" evidence="2">
    <location>
        <position position="235"/>
    </location>
</feature>
<evidence type="ECO:0000313" key="4">
    <source>
        <dbReference type="EMBL" id="RST59131.1"/>
    </source>
</evidence>